<proteinExistence type="predicted"/>
<feature type="region of interest" description="Disordered" evidence="1">
    <location>
        <begin position="1"/>
        <end position="75"/>
    </location>
</feature>
<evidence type="ECO:0000256" key="1">
    <source>
        <dbReference type="SAM" id="MobiDB-lite"/>
    </source>
</evidence>
<comment type="caution">
    <text evidence="2">The sequence shown here is derived from an EMBL/GenBank/DDBJ whole genome shotgun (WGS) entry which is preliminary data.</text>
</comment>
<dbReference type="EMBL" id="CAJHJG010002608">
    <property type="protein sequence ID" value="CAD6921410.1"/>
    <property type="molecule type" value="Genomic_DNA"/>
</dbReference>
<keyword evidence="3" id="KW-1185">Reference proteome</keyword>
<accession>A0ABN7IV54</accession>
<dbReference type="Proteomes" id="UP000836402">
    <property type="component" value="Unassembled WGS sequence"/>
</dbReference>
<protein>
    <submittedName>
        <fullName evidence="2">Uncharacterized protein</fullName>
    </submittedName>
</protein>
<evidence type="ECO:0000313" key="2">
    <source>
        <dbReference type="EMBL" id="CAD6921410.1"/>
    </source>
</evidence>
<sequence length="75" mass="7649">MSFTMPPPPSSASSTSFGNANVGPGPGARTESTLSRAPTMPQRAFEEENYTDAAQSAAAVPPPRPLKAGSTLLTS</sequence>
<name>A0ABN7IV54_9BASI</name>
<evidence type="ECO:0000313" key="3">
    <source>
        <dbReference type="Proteomes" id="UP000836402"/>
    </source>
</evidence>
<reference evidence="2" key="1">
    <citation type="submission" date="2020-10" db="EMBL/GenBank/DDBJ databases">
        <authorList>
            <person name="Sedaghatjoo S."/>
        </authorList>
    </citation>
    <scope>NUCLEOTIDE SEQUENCE</scope>
    <source>
        <strain evidence="2">AZH3</strain>
    </source>
</reference>
<feature type="compositionally biased region" description="Pro residues" evidence="1">
    <location>
        <begin position="1"/>
        <end position="10"/>
    </location>
</feature>
<organism evidence="2 3">
    <name type="scientific">Tilletia caries</name>
    <name type="common">wheat bunt fungus</name>
    <dbReference type="NCBI Taxonomy" id="13290"/>
    <lineage>
        <taxon>Eukaryota</taxon>
        <taxon>Fungi</taxon>
        <taxon>Dikarya</taxon>
        <taxon>Basidiomycota</taxon>
        <taxon>Ustilaginomycotina</taxon>
        <taxon>Exobasidiomycetes</taxon>
        <taxon>Tilletiales</taxon>
        <taxon>Tilletiaceae</taxon>
        <taxon>Tilletia</taxon>
    </lineage>
</organism>
<gene>
    <name evidence="2" type="ORF">JKIAZH3_G3562</name>
</gene>